<dbReference type="OrthoDB" id="9814088at2"/>
<dbReference type="PROSITE" id="PS51194">
    <property type="entry name" value="HELICASE_CTER"/>
    <property type="match status" value="1"/>
</dbReference>
<dbReference type="InterPro" id="IPR027417">
    <property type="entry name" value="P-loop_NTPase"/>
</dbReference>
<evidence type="ECO:0000256" key="1">
    <source>
        <dbReference type="ARBA" id="ARBA00022741"/>
    </source>
</evidence>
<dbReference type="InterPro" id="IPR038718">
    <property type="entry name" value="SNF2-like_sf"/>
</dbReference>
<dbReference type="AlphaFoldDB" id="A0A1G8BME5"/>
<dbReference type="CDD" id="cd18793">
    <property type="entry name" value="SF2_C_SNF"/>
    <property type="match status" value="1"/>
</dbReference>
<dbReference type="STRING" id="930129.SAMN05216352_10118"/>
<name>A0A1G8BME5_9BACI</name>
<dbReference type="Pfam" id="PF00271">
    <property type="entry name" value="Helicase_C"/>
    <property type="match status" value="1"/>
</dbReference>
<dbReference type="CDD" id="cd18011">
    <property type="entry name" value="DEXDc_RapA"/>
    <property type="match status" value="1"/>
</dbReference>
<organism evidence="7 8">
    <name type="scientific">Alteribacillus bidgolensis</name>
    <dbReference type="NCBI Taxonomy" id="930129"/>
    <lineage>
        <taxon>Bacteria</taxon>
        <taxon>Bacillati</taxon>
        <taxon>Bacillota</taxon>
        <taxon>Bacilli</taxon>
        <taxon>Bacillales</taxon>
        <taxon>Bacillaceae</taxon>
        <taxon>Alteribacillus</taxon>
    </lineage>
</organism>
<sequence length="537" mass="62565">MEPEIKFLSDWELSKEKNYENRFISTWEQFSLGYESEQWTSTPSFDGLLCQNHLSSLELFSHQEKTAKRVIEEMDGKAILADEVGLGKTIEAGLILKEYMVRGLVKKVLILAPASLTGQWAKEMNEKFYIPAVTQRKTYVWEEADIVVASIDTAKRPPHRDIVLQQEYDMIIFDEAHKLKNPKTKNYEFARLLQKKFCLMLTATPVQNNPGELYHLINLLKPGLLGNMQEFKTLFKERGQEAVKHIVQKVMVRNRRDQTGLKWTKRNVYSTYIDFSEEERTFYDTLFQLKKSPENMIHGFTATTLLREACSSREAAYMTLKNLYEQKEISNTLFEQLMTSLQSISSNSKAEKALDIIQRTNEKVVLFTEYRATQLYLQWFFRQHGILSVPFRGGFKRTKKEWMQQLFRDRAKVMIATEAAGEGINLQFSSTIINYDLPWNPMRLEQRIGRLHRLGQTKDVEVYNFAVKQTVEEHILSLLYEKIKLFENVIGELDTILASTSYSSFEGYITDALHSSDSEQEIELKLHHLSELMQQSN</sequence>
<evidence type="ECO:0000256" key="4">
    <source>
        <dbReference type="ARBA" id="ARBA00022840"/>
    </source>
</evidence>
<feature type="domain" description="Helicase C-terminal" evidence="6">
    <location>
        <begin position="349"/>
        <end position="501"/>
    </location>
</feature>
<dbReference type="SUPFAM" id="SSF52540">
    <property type="entry name" value="P-loop containing nucleoside triphosphate hydrolases"/>
    <property type="match status" value="2"/>
</dbReference>
<dbReference type="PANTHER" id="PTHR10799">
    <property type="entry name" value="SNF2/RAD54 HELICASE FAMILY"/>
    <property type="match status" value="1"/>
</dbReference>
<keyword evidence="3 7" id="KW-0347">Helicase</keyword>
<feature type="domain" description="Helicase ATP-binding" evidence="5">
    <location>
        <begin position="69"/>
        <end position="223"/>
    </location>
</feature>
<evidence type="ECO:0000313" key="8">
    <source>
        <dbReference type="Proteomes" id="UP000199017"/>
    </source>
</evidence>
<dbReference type="GO" id="GO:0004386">
    <property type="term" value="F:helicase activity"/>
    <property type="evidence" value="ECO:0007669"/>
    <property type="project" value="UniProtKB-KW"/>
</dbReference>
<dbReference type="InterPro" id="IPR001650">
    <property type="entry name" value="Helicase_C-like"/>
</dbReference>
<dbReference type="Gene3D" id="3.40.50.300">
    <property type="entry name" value="P-loop containing nucleotide triphosphate hydrolases"/>
    <property type="match status" value="1"/>
</dbReference>
<dbReference type="GO" id="GO:0016787">
    <property type="term" value="F:hydrolase activity"/>
    <property type="evidence" value="ECO:0007669"/>
    <property type="project" value="UniProtKB-KW"/>
</dbReference>
<keyword evidence="1" id="KW-0547">Nucleotide-binding</keyword>
<keyword evidence="8" id="KW-1185">Reference proteome</keyword>
<dbReference type="RefSeq" id="WP_091579216.1">
    <property type="nucleotide sequence ID" value="NZ_FNDU01000001.1"/>
</dbReference>
<dbReference type="Pfam" id="PF00176">
    <property type="entry name" value="SNF2-rel_dom"/>
    <property type="match status" value="1"/>
</dbReference>
<dbReference type="Gene3D" id="3.40.50.10810">
    <property type="entry name" value="Tandem AAA-ATPase domain"/>
    <property type="match status" value="1"/>
</dbReference>
<dbReference type="GO" id="GO:0005524">
    <property type="term" value="F:ATP binding"/>
    <property type="evidence" value="ECO:0007669"/>
    <property type="project" value="UniProtKB-KW"/>
</dbReference>
<dbReference type="InterPro" id="IPR014001">
    <property type="entry name" value="Helicase_ATP-bd"/>
</dbReference>
<dbReference type="Proteomes" id="UP000199017">
    <property type="component" value="Unassembled WGS sequence"/>
</dbReference>
<dbReference type="InterPro" id="IPR000330">
    <property type="entry name" value="SNF2_N"/>
</dbReference>
<evidence type="ECO:0000313" key="7">
    <source>
        <dbReference type="EMBL" id="SDH34409.1"/>
    </source>
</evidence>
<protein>
    <submittedName>
        <fullName evidence="7">Superfamily II DNA/RNA helicases, SNF2 family</fullName>
    </submittedName>
</protein>
<evidence type="ECO:0000259" key="5">
    <source>
        <dbReference type="PROSITE" id="PS51192"/>
    </source>
</evidence>
<keyword evidence="2" id="KW-0378">Hydrolase</keyword>
<reference evidence="7 8" key="1">
    <citation type="submission" date="2016-10" db="EMBL/GenBank/DDBJ databases">
        <authorList>
            <person name="de Groot N.N."/>
        </authorList>
    </citation>
    <scope>NUCLEOTIDE SEQUENCE [LARGE SCALE GENOMIC DNA]</scope>
    <source>
        <strain evidence="8">P4B,CCM 7963,CECT 7998,DSM 25260,IBRC-M 10614,KCTC 13821</strain>
    </source>
</reference>
<dbReference type="SMART" id="SM00487">
    <property type="entry name" value="DEXDc"/>
    <property type="match status" value="1"/>
</dbReference>
<keyword evidence="4" id="KW-0067">ATP-binding</keyword>
<dbReference type="PROSITE" id="PS51192">
    <property type="entry name" value="HELICASE_ATP_BIND_1"/>
    <property type="match status" value="1"/>
</dbReference>
<evidence type="ECO:0000256" key="3">
    <source>
        <dbReference type="ARBA" id="ARBA00022806"/>
    </source>
</evidence>
<dbReference type="InterPro" id="IPR049730">
    <property type="entry name" value="SNF2/RAD54-like_C"/>
</dbReference>
<evidence type="ECO:0000259" key="6">
    <source>
        <dbReference type="PROSITE" id="PS51194"/>
    </source>
</evidence>
<evidence type="ECO:0000256" key="2">
    <source>
        <dbReference type="ARBA" id="ARBA00022801"/>
    </source>
</evidence>
<proteinExistence type="predicted"/>
<dbReference type="InterPro" id="IPR057342">
    <property type="entry name" value="DEXDc_RapA"/>
</dbReference>
<dbReference type="SMART" id="SM00490">
    <property type="entry name" value="HELICc"/>
    <property type="match status" value="1"/>
</dbReference>
<gene>
    <name evidence="7" type="ORF">SAMN05216352_10118</name>
</gene>
<accession>A0A1G8BME5</accession>
<dbReference type="EMBL" id="FNDU01000001">
    <property type="protein sequence ID" value="SDH34409.1"/>
    <property type="molecule type" value="Genomic_DNA"/>
</dbReference>